<dbReference type="Gene3D" id="2.40.160.20">
    <property type="match status" value="1"/>
</dbReference>
<dbReference type="Proteomes" id="UP001430193">
    <property type="component" value="Unassembled WGS sequence"/>
</dbReference>
<gene>
    <name evidence="4" type="ORF">ISS99_22045</name>
</gene>
<evidence type="ECO:0000313" key="5">
    <source>
        <dbReference type="Proteomes" id="UP001430193"/>
    </source>
</evidence>
<dbReference type="SUPFAM" id="SSF56925">
    <property type="entry name" value="OMPA-like"/>
    <property type="match status" value="1"/>
</dbReference>
<accession>A0ABS2KM65</accession>
<comment type="caution">
    <text evidence="4">The sequence shown here is derived from an EMBL/GenBank/DDBJ whole genome shotgun (WGS) entry which is preliminary data.</text>
</comment>
<proteinExistence type="predicted"/>
<dbReference type="RefSeq" id="WP_204633738.1">
    <property type="nucleotide sequence ID" value="NZ_BSOC01000001.1"/>
</dbReference>
<name>A0ABS2KM65_9GAMM</name>
<evidence type="ECO:0000259" key="3">
    <source>
        <dbReference type="Pfam" id="PF13505"/>
    </source>
</evidence>
<dbReference type="EMBL" id="JADIKF010000040">
    <property type="protein sequence ID" value="MBM7132221.1"/>
    <property type="molecule type" value="Genomic_DNA"/>
</dbReference>
<keyword evidence="5" id="KW-1185">Reference proteome</keyword>
<dbReference type="InterPro" id="IPR027385">
    <property type="entry name" value="Beta-barrel_OMP"/>
</dbReference>
<organism evidence="4 5">
    <name type="scientific">Dyella mobilis</name>
    <dbReference type="NCBI Taxonomy" id="1849582"/>
    <lineage>
        <taxon>Bacteria</taxon>
        <taxon>Pseudomonadati</taxon>
        <taxon>Pseudomonadota</taxon>
        <taxon>Gammaproteobacteria</taxon>
        <taxon>Lysobacterales</taxon>
        <taxon>Rhodanobacteraceae</taxon>
        <taxon>Dyella</taxon>
    </lineage>
</organism>
<sequence>MKKWISMVAIGATVAATSSAAMAADGQFFVNGEAAGSDVNISNLQGRSETSAAGALRLGYQWNVGTISWGVETGYADLGKVTGYNYGAVSDAGGPYDPLRLNVTTRGELLGGNFKLHYGDYGWFFSARGGWFHSQTHARVSDQLGYASVSSSASGDGVYAGLGVGYDFNQHIGVSLNYDFYQTRANGIYDGHFNTSMYGGTFEYRF</sequence>
<feature type="signal peptide" evidence="2">
    <location>
        <begin position="1"/>
        <end position="23"/>
    </location>
</feature>
<keyword evidence="1 2" id="KW-0732">Signal</keyword>
<evidence type="ECO:0000256" key="2">
    <source>
        <dbReference type="SAM" id="SignalP"/>
    </source>
</evidence>
<evidence type="ECO:0000313" key="4">
    <source>
        <dbReference type="EMBL" id="MBM7132221.1"/>
    </source>
</evidence>
<dbReference type="InterPro" id="IPR011250">
    <property type="entry name" value="OMP/PagP_B-barrel"/>
</dbReference>
<feature type="chain" id="PRO_5047014940" evidence="2">
    <location>
        <begin position="24"/>
        <end position="206"/>
    </location>
</feature>
<protein>
    <submittedName>
        <fullName evidence="4">Outer membrane beta-barrel protein</fullName>
    </submittedName>
</protein>
<dbReference type="Pfam" id="PF13505">
    <property type="entry name" value="OMP_b-brl"/>
    <property type="match status" value="1"/>
</dbReference>
<evidence type="ECO:0000256" key="1">
    <source>
        <dbReference type="ARBA" id="ARBA00022729"/>
    </source>
</evidence>
<feature type="domain" description="Outer membrane protein beta-barrel" evidence="3">
    <location>
        <begin position="14"/>
        <end position="206"/>
    </location>
</feature>
<reference evidence="4" key="1">
    <citation type="submission" date="2020-10" db="EMBL/GenBank/DDBJ databases">
        <title>Phylogeny of dyella-like bacteria.</title>
        <authorList>
            <person name="Fu J."/>
        </authorList>
    </citation>
    <scope>NUCLEOTIDE SEQUENCE</scope>
    <source>
        <strain evidence="4">DHON07</strain>
    </source>
</reference>